<evidence type="ECO:0000313" key="3">
    <source>
        <dbReference type="Proteomes" id="UP000036771"/>
    </source>
</evidence>
<proteinExistence type="predicted"/>
<evidence type="ECO:0008006" key="4">
    <source>
        <dbReference type="Google" id="ProtNLM"/>
    </source>
</evidence>
<keyword evidence="1" id="KW-0812">Transmembrane</keyword>
<feature type="transmembrane region" description="Helical" evidence="1">
    <location>
        <begin position="169"/>
        <end position="193"/>
    </location>
</feature>
<feature type="transmembrane region" description="Helical" evidence="1">
    <location>
        <begin position="271"/>
        <end position="293"/>
    </location>
</feature>
<keyword evidence="1" id="KW-1133">Transmembrane helix</keyword>
<dbReference type="Proteomes" id="UP000036771">
    <property type="component" value="Unassembled WGS sequence"/>
</dbReference>
<dbReference type="STRING" id="1629334.Cva_01503"/>
<accession>A0A0K8MG05</accession>
<dbReference type="InterPro" id="IPR018710">
    <property type="entry name" value="DUF2232"/>
</dbReference>
<feature type="transmembrane region" description="Helical" evidence="1">
    <location>
        <begin position="12"/>
        <end position="28"/>
    </location>
</feature>
<dbReference type="Pfam" id="PF09991">
    <property type="entry name" value="DUF2232"/>
    <property type="match status" value="1"/>
</dbReference>
<dbReference type="AlphaFoldDB" id="A0A0K8MG05"/>
<feature type="transmembrane region" description="Helical" evidence="1">
    <location>
        <begin position="64"/>
        <end position="95"/>
    </location>
</feature>
<protein>
    <recommendedName>
        <fullName evidence="4">DUF2232 domain-containing protein</fullName>
    </recommendedName>
</protein>
<keyword evidence="3" id="KW-1185">Reference proteome</keyword>
<keyword evidence="1" id="KW-0472">Membrane</keyword>
<feature type="transmembrane region" description="Helical" evidence="1">
    <location>
        <begin position="213"/>
        <end position="229"/>
    </location>
</feature>
<organism evidence="2 3">
    <name type="scientific">Caedimonas varicaedens</name>
    <dbReference type="NCBI Taxonomy" id="1629334"/>
    <lineage>
        <taxon>Bacteria</taxon>
        <taxon>Pseudomonadati</taxon>
        <taxon>Pseudomonadota</taxon>
        <taxon>Alphaproteobacteria</taxon>
        <taxon>Holosporales</taxon>
        <taxon>Caedimonadaceae</taxon>
        <taxon>Caedimonas</taxon>
    </lineage>
</organism>
<gene>
    <name evidence="2" type="ORF">Cva_01503</name>
</gene>
<dbReference type="EMBL" id="BBVC01000097">
    <property type="protein sequence ID" value="GAO98834.1"/>
    <property type="molecule type" value="Genomic_DNA"/>
</dbReference>
<name>A0A0K8MG05_9PROT</name>
<feature type="transmembrane region" description="Helical" evidence="1">
    <location>
        <begin position="241"/>
        <end position="265"/>
    </location>
</feature>
<reference evidence="2 3" key="1">
    <citation type="submission" date="2015-03" db="EMBL/GenBank/DDBJ databases">
        <title>Caedibacter varicaedens, whole genome shotgun sequence.</title>
        <authorList>
            <person name="Suzuki H."/>
            <person name="Dapper A.L."/>
            <person name="Gibson A.K."/>
            <person name="Jackson C."/>
            <person name="Lee H."/>
            <person name="Pejaver V.R."/>
            <person name="Doak T."/>
            <person name="Lynch M."/>
        </authorList>
    </citation>
    <scope>NUCLEOTIDE SEQUENCE [LARGE SCALE GENOMIC DNA]</scope>
</reference>
<sequence>MFELPKSNEDLGYIIGGSALSVLLFLLAPTFPLLFMGLANFMILPLLCLGLGRSLSAQFYASLLTVLLITVFTSVQAGLIFSFVSVIPAILLAYLALLSRGDAKGDLFWYPLGRLIAVLSGYTLGLSILFFLFFLNSDYKTVLRTHLLQMAPDTLQVQYSQLADQIIRFLPAIMSISALLVTLINGIAAQMILVKLNKNQRPTPAVSTIELSWWLWIALALCGLAALLLKGEGGQFFMNAVLVLLFAFLFEGLGIVHLLFAHYLLGKMFLWIFYISMIVFGWPILIVIAFGLFEPWIKLRERFTP</sequence>
<feature type="transmembrane region" description="Helical" evidence="1">
    <location>
        <begin position="115"/>
        <end position="135"/>
    </location>
</feature>
<evidence type="ECO:0000313" key="2">
    <source>
        <dbReference type="EMBL" id="GAO98834.1"/>
    </source>
</evidence>
<evidence type="ECO:0000256" key="1">
    <source>
        <dbReference type="SAM" id="Phobius"/>
    </source>
</evidence>
<comment type="caution">
    <text evidence="2">The sequence shown here is derived from an EMBL/GenBank/DDBJ whole genome shotgun (WGS) entry which is preliminary data.</text>
</comment>